<reference evidence="7 8" key="1">
    <citation type="journal article" date="2004" name="Science">
        <title>The genome of the diatom Thalassiosira pseudonana: ecology, evolution, and metabolism.</title>
        <authorList>
            <person name="Armbrust E.V."/>
            <person name="Berges J.A."/>
            <person name="Bowler C."/>
            <person name="Green B.R."/>
            <person name="Martinez D."/>
            <person name="Putnam N.H."/>
            <person name="Zhou S."/>
            <person name="Allen A.E."/>
            <person name="Apt K.E."/>
            <person name="Bechner M."/>
            <person name="Brzezinski M.A."/>
            <person name="Chaal B.K."/>
            <person name="Chiovitti A."/>
            <person name="Davis A.K."/>
            <person name="Demarest M.S."/>
            <person name="Detter J.C."/>
            <person name="Glavina T."/>
            <person name="Goodstein D."/>
            <person name="Hadi M.Z."/>
            <person name="Hellsten U."/>
            <person name="Hildebrand M."/>
            <person name="Jenkins B.D."/>
            <person name="Jurka J."/>
            <person name="Kapitonov V.V."/>
            <person name="Kroger N."/>
            <person name="Lau W.W."/>
            <person name="Lane T.W."/>
            <person name="Larimer F.W."/>
            <person name="Lippmeier J.C."/>
            <person name="Lucas S."/>
            <person name="Medina M."/>
            <person name="Montsant A."/>
            <person name="Obornik M."/>
            <person name="Parker M.S."/>
            <person name="Palenik B."/>
            <person name="Pazour G.J."/>
            <person name="Richardson P.M."/>
            <person name="Rynearson T.A."/>
            <person name="Saito M.A."/>
            <person name="Schwartz D.C."/>
            <person name="Thamatrakoln K."/>
            <person name="Valentin K."/>
            <person name="Vardi A."/>
            <person name="Wilkerson F.P."/>
            <person name="Rokhsar D.S."/>
        </authorList>
    </citation>
    <scope>NUCLEOTIDE SEQUENCE [LARGE SCALE GENOMIC DNA]</scope>
    <source>
        <strain evidence="7 8">CCMP1335</strain>
    </source>
</reference>
<comment type="subcellular location">
    <subcellularLocation>
        <location evidence="1">Mitochondrion</location>
    </subcellularLocation>
</comment>
<feature type="compositionally biased region" description="Basic and acidic residues" evidence="5">
    <location>
        <begin position="267"/>
        <end position="276"/>
    </location>
</feature>
<reference evidence="7 8" key="2">
    <citation type="journal article" date="2008" name="Nature">
        <title>The Phaeodactylum genome reveals the evolutionary history of diatom genomes.</title>
        <authorList>
            <person name="Bowler C."/>
            <person name="Allen A.E."/>
            <person name="Badger J.H."/>
            <person name="Grimwood J."/>
            <person name="Jabbari K."/>
            <person name="Kuo A."/>
            <person name="Maheswari U."/>
            <person name="Martens C."/>
            <person name="Maumus F."/>
            <person name="Otillar R.P."/>
            <person name="Rayko E."/>
            <person name="Salamov A."/>
            <person name="Vandepoele K."/>
            <person name="Beszteri B."/>
            <person name="Gruber A."/>
            <person name="Heijde M."/>
            <person name="Katinka M."/>
            <person name="Mock T."/>
            <person name="Valentin K."/>
            <person name="Verret F."/>
            <person name="Berges J.A."/>
            <person name="Brownlee C."/>
            <person name="Cadoret J.P."/>
            <person name="Chiovitti A."/>
            <person name="Choi C.J."/>
            <person name="Coesel S."/>
            <person name="De Martino A."/>
            <person name="Detter J.C."/>
            <person name="Durkin C."/>
            <person name="Falciatore A."/>
            <person name="Fournet J."/>
            <person name="Haruta M."/>
            <person name="Huysman M.J."/>
            <person name="Jenkins B.D."/>
            <person name="Jiroutova K."/>
            <person name="Jorgensen R.E."/>
            <person name="Joubert Y."/>
            <person name="Kaplan A."/>
            <person name="Kroger N."/>
            <person name="Kroth P.G."/>
            <person name="La Roche J."/>
            <person name="Lindquist E."/>
            <person name="Lommer M."/>
            <person name="Martin-Jezequel V."/>
            <person name="Lopez P.J."/>
            <person name="Lucas S."/>
            <person name="Mangogna M."/>
            <person name="McGinnis K."/>
            <person name="Medlin L.K."/>
            <person name="Montsant A."/>
            <person name="Oudot-Le Secq M.P."/>
            <person name="Napoli C."/>
            <person name="Obornik M."/>
            <person name="Parker M.S."/>
            <person name="Petit J.L."/>
            <person name="Porcel B.M."/>
            <person name="Poulsen N."/>
            <person name="Robison M."/>
            <person name="Rychlewski L."/>
            <person name="Rynearson T.A."/>
            <person name="Schmutz J."/>
            <person name="Shapiro H."/>
            <person name="Siaut M."/>
            <person name="Stanley M."/>
            <person name="Sussman M.R."/>
            <person name="Taylor A.R."/>
            <person name="Vardi A."/>
            <person name="von Dassow P."/>
            <person name="Vyverman W."/>
            <person name="Willis A."/>
            <person name="Wyrwicz L.S."/>
            <person name="Rokhsar D.S."/>
            <person name="Weissenbach J."/>
            <person name="Armbrust E.V."/>
            <person name="Green B.R."/>
            <person name="Van de Peer Y."/>
            <person name="Grigoriev I.V."/>
        </authorList>
    </citation>
    <scope>NUCLEOTIDE SEQUENCE [LARGE SCALE GENOMIC DNA]</scope>
    <source>
        <strain evidence="7 8">CCMP1335</strain>
    </source>
</reference>
<dbReference type="GeneID" id="7451784"/>
<evidence type="ECO:0000256" key="5">
    <source>
        <dbReference type="SAM" id="MobiDB-lite"/>
    </source>
</evidence>
<feature type="region of interest" description="Disordered" evidence="5">
    <location>
        <begin position="256"/>
        <end position="278"/>
    </location>
</feature>
<dbReference type="Proteomes" id="UP000001449">
    <property type="component" value="Chromosome 5"/>
</dbReference>
<proteinExistence type="inferred from homology"/>
<feature type="domain" description="TLDc" evidence="6">
    <location>
        <begin position="389"/>
        <end position="597"/>
    </location>
</feature>
<dbReference type="InterPro" id="IPR006571">
    <property type="entry name" value="TLDc_dom"/>
</dbReference>
<dbReference type="PANTHER" id="PTHR23354">
    <property type="entry name" value="NUCLEOLAR PROTEIN 7/ESTROGEN RECEPTOR COACTIVATOR-RELATED"/>
    <property type="match status" value="1"/>
</dbReference>
<accession>B8C298</accession>
<dbReference type="KEGG" id="tps:THAPSDRAFT_5209"/>
<evidence type="ECO:0000313" key="7">
    <source>
        <dbReference type="EMBL" id="EED91910.1"/>
    </source>
</evidence>
<dbReference type="eggNOG" id="KOG2372">
    <property type="taxonomic scope" value="Eukaryota"/>
</dbReference>
<dbReference type="PROSITE" id="PS51886">
    <property type="entry name" value="TLDC"/>
    <property type="match status" value="1"/>
</dbReference>
<feature type="region of interest" description="Disordered" evidence="5">
    <location>
        <begin position="146"/>
        <end position="165"/>
    </location>
</feature>
<keyword evidence="8" id="KW-1185">Reference proteome</keyword>
<dbReference type="AlphaFoldDB" id="B8C298"/>
<evidence type="ECO:0000259" key="6">
    <source>
        <dbReference type="PROSITE" id="PS51886"/>
    </source>
</evidence>
<gene>
    <name evidence="7" type="ORF">THAPSDRAFT_5209</name>
</gene>
<evidence type="ECO:0000256" key="4">
    <source>
        <dbReference type="ARBA" id="ARBA00040604"/>
    </source>
</evidence>
<name>B8C298_THAPS</name>
<feature type="region of interest" description="Disordered" evidence="5">
    <location>
        <begin position="215"/>
        <end position="241"/>
    </location>
</feature>
<evidence type="ECO:0000313" key="8">
    <source>
        <dbReference type="Proteomes" id="UP000001449"/>
    </source>
</evidence>
<feature type="compositionally biased region" description="Polar residues" evidence="5">
    <location>
        <begin position="221"/>
        <end position="231"/>
    </location>
</feature>
<keyword evidence="3" id="KW-0496">Mitochondrion</keyword>
<dbReference type="RefSeq" id="XP_002290158.1">
    <property type="nucleotide sequence ID" value="XM_002290122.1"/>
</dbReference>
<dbReference type="EMBL" id="CM000642">
    <property type="protein sequence ID" value="EED91910.1"/>
    <property type="molecule type" value="Genomic_DNA"/>
</dbReference>
<dbReference type="PANTHER" id="PTHR23354:SF62">
    <property type="entry name" value="MUSTARD, ISOFORM V"/>
    <property type="match status" value="1"/>
</dbReference>
<comment type="similarity">
    <text evidence="2">Belongs to the OXR1 family.</text>
</comment>
<evidence type="ECO:0000256" key="2">
    <source>
        <dbReference type="ARBA" id="ARBA00009540"/>
    </source>
</evidence>
<sequence length="620" mass="69813">MPRNSGHADHEDGLDVHTKARSHWNFVKRVSANSHRSYKLGEKVSLSPAEATFLNMMAQNNLDTTTTHDIVDVARAAIARERLRDSITKRMSHLNGPEVKFLTALNNESVTMAALENTVHVLDNDPLYNPALRSDEKDNGDMYAENDGASGVFQESKDRRSQYRRKSSVIEASMWMMSSAKLDGKQGLDGNVHGTPKRRRTNACEFEESVCDFSNREKKQNNQQHSTSGGQQKDPRRMNSRAGDAIDPLLIAIPMETNEGNSSRQSSESRGEKNKVGMDTFTCSQKEKSVSNDEAKTEVSLQALLEPFLCCGMGSITFDTEEKKANEPANDADTEVGSLESKKRFLHLENNESNRHAHLSTWMGSPEDFPILGLGVKGRNDSEDPLDPHVLSPLLMKCLREHFPYALREENFWLKYSMVRDGASLEKVFDTLRHSQHTVLAIETTKGEVFGSFTSTPWRSNGNKYYGSCEAFVWMLRKAREDCSSLDEYVLRESSLEVFPWNSKGGNRNVQLSNTRKLFVGGGEPDKDVTERCEEQCKQDNESTEHLWGMALALDKDLFYGSSSRCATFDSKPLIDRALKEGSEAFEVMNMEIWSLTPCMTEELAQNLELGRTFVMGLYK</sequence>
<dbReference type="SMART" id="SM00584">
    <property type="entry name" value="TLDc"/>
    <property type="match status" value="1"/>
</dbReference>
<dbReference type="PaxDb" id="35128-Thaps5209"/>
<dbReference type="GO" id="GO:0005739">
    <property type="term" value="C:mitochondrion"/>
    <property type="evidence" value="ECO:0007669"/>
    <property type="project" value="UniProtKB-SubCell"/>
</dbReference>
<dbReference type="Pfam" id="PF07534">
    <property type="entry name" value="TLD"/>
    <property type="match status" value="1"/>
</dbReference>
<protein>
    <recommendedName>
        <fullName evidence="4">Oxidation resistance protein 1</fullName>
    </recommendedName>
</protein>
<evidence type="ECO:0000256" key="3">
    <source>
        <dbReference type="ARBA" id="ARBA00023128"/>
    </source>
</evidence>
<dbReference type="HOGENOM" id="CLU_441147_0_0_1"/>
<organism evidence="7 8">
    <name type="scientific">Thalassiosira pseudonana</name>
    <name type="common">Marine diatom</name>
    <name type="synonym">Cyclotella nana</name>
    <dbReference type="NCBI Taxonomy" id="35128"/>
    <lineage>
        <taxon>Eukaryota</taxon>
        <taxon>Sar</taxon>
        <taxon>Stramenopiles</taxon>
        <taxon>Ochrophyta</taxon>
        <taxon>Bacillariophyta</taxon>
        <taxon>Coscinodiscophyceae</taxon>
        <taxon>Thalassiosirophycidae</taxon>
        <taxon>Thalassiosirales</taxon>
        <taxon>Thalassiosiraceae</taxon>
        <taxon>Thalassiosira</taxon>
    </lineage>
</organism>
<dbReference type="InParanoid" id="B8C298"/>
<evidence type="ECO:0000256" key="1">
    <source>
        <dbReference type="ARBA" id="ARBA00004173"/>
    </source>
</evidence>